<accession>A0A7Z2W043</accession>
<dbReference type="InterPro" id="IPR058148">
    <property type="entry name" value="M949_RS01915-like_dom"/>
</dbReference>
<evidence type="ECO:0000313" key="3">
    <source>
        <dbReference type="Proteomes" id="UP000502415"/>
    </source>
</evidence>
<reference evidence="2 3" key="1">
    <citation type="submission" date="2020-04" db="EMBL/GenBank/DDBJ databases">
        <title>Genome sequencing of novel species.</title>
        <authorList>
            <person name="Heo J."/>
            <person name="Kim S.-J."/>
            <person name="Kim J.-S."/>
            <person name="Hong S.-B."/>
            <person name="Kwon S.-W."/>
        </authorList>
    </citation>
    <scope>NUCLEOTIDE SEQUENCE [LARGE SCALE GENOMIC DNA]</scope>
    <source>
        <strain evidence="2 3">GN2-R2</strain>
    </source>
</reference>
<organism evidence="2 3">
    <name type="scientific">Massilia forsythiae</name>
    <dbReference type="NCBI Taxonomy" id="2728020"/>
    <lineage>
        <taxon>Bacteria</taxon>
        <taxon>Pseudomonadati</taxon>
        <taxon>Pseudomonadota</taxon>
        <taxon>Betaproteobacteria</taxon>
        <taxon>Burkholderiales</taxon>
        <taxon>Oxalobacteraceae</taxon>
        <taxon>Telluria group</taxon>
        <taxon>Massilia</taxon>
    </lineage>
</organism>
<evidence type="ECO:0000256" key="1">
    <source>
        <dbReference type="SAM" id="SignalP"/>
    </source>
</evidence>
<dbReference type="Proteomes" id="UP000502415">
    <property type="component" value="Chromosome"/>
</dbReference>
<gene>
    <name evidence="2" type="ORF">HH212_19975</name>
</gene>
<dbReference type="RefSeq" id="WP_170204102.1">
    <property type="nucleotide sequence ID" value="NZ_CP051685.1"/>
</dbReference>
<feature type="signal peptide" evidence="1">
    <location>
        <begin position="1"/>
        <end position="19"/>
    </location>
</feature>
<keyword evidence="1" id="KW-0732">Signal</keyword>
<name>A0A7Z2W043_9BURK</name>
<dbReference type="KEGG" id="mfy:HH212_19975"/>
<dbReference type="NCBIfam" id="NF046077">
    <property type="entry name" value="LPS_M949_RS01915"/>
    <property type="match status" value="1"/>
</dbReference>
<evidence type="ECO:0000313" key="2">
    <source>
        <dbReference type="EMBL" id="QJE02015.1"/>
    </source>
</evidence>
<keyword evidence="3" id="KW-1185">Reference proteome</keyword>
<evidence type="ECO:0008006" key="4">
    <source>
        <dbReference type="Google" id="ProtNLM"/>
    </source>
</evidence>
<proteinExistence type="predicted"/>
<feature type="chain" id="PRO_5031353558" description="VCBS repeat-containing protein" evidence="1">
    <location>
        <begin position="20"/>
        <end position="217"/>
    </location>
</feature>
<protein>
    <recommendedName>
        <fullName evidence="4">VCBS repeat-containing protein</fullName>
    </recommendedName>
</protein>
<sequence length="217" mass="23444">MLRPSLTLAGAALSTAAHVCCAAAPAIRAVPVDAAWLAQHHILFAGRLVQARSIADKDGEHILVLSRKAGPSPSQPRSGRIEHIELAATRHGRAGAGWKQEWTVRDAVDCPDLDSEADFYARAVAVTDLNGDGRAEVTIPYHLFCGGGIEPSTVKIILREGATKLAIRGESLVRLPGQEPFGGERRYDQALLQPRMAAYKRHLDGVWQAVAVERAHR</sequence>
<dbReference type="EMBL" id="CP051685">
    <property type="protein sequence ID" value="QJE02015.1"/>
    <property type="molecule type" value="Genomic_DNA"/>
</dbReference>
<dbReference type="AlphaFoldDB" id="A0A7Z2W043"/>